<organism evidence="2 3">
    <name type="scientific">Ceratitis capitata</name>
    <name type="common">Mediterranean fruit fly</name>
    <name type="synonym">Tephritis capitata</name>
    <dbReference type="NCBI Taxonomy" id="7213"/>
    <lineage>
        <taxon>Eukaryota</taxon>
        <taxon>Metazoa</taxon>
        <taxon>Ecdysozoa</taxon>
        <taxon>Arthropoda</taxon>
        <taxon>Hexapoda</taxon>
        <taxon>Insecta</taxon>
        <taxon>Pterygota</taxon>
        <taxon>Neoptera</taxon>
        <taxon>Endopterygota</taxon>
        <taxon>Diptera</taxon>
        <taxon>Brachycera</taxon>
        <taxon>Muscomorpha</taxon>
        <taxon>Tephritoidea</taxon>
        <taxon>Tephritidae</taxon>
        <taxon>Ceratitis</taxon>
        <taxon>Ceratitis</taxon>
    </lineage>
</organism>
<dbReference type="EMBL" id="CAJHJT010000012">
    <property type="protein sequence ID" value="CAD6997551.1"/>
    <property type="molecule type" value="Genomic_DNA"/>
</dbReference>
<name>A0A811UFH5_CERCA</name>
<accession>A0A811UFH5</accession>
<dbReference type="Proteomes" id="UP000606786">
    <property type="component" value="Unassembled WGS sequence"/>
</dbReference>
<feature type="coiled-coil region" evidence="1">
    <location>
        <begin position="83"/>
        <end position="117"/>
    </location>
</feature>
<gene>
    <name evidence="2" type="ORF">CCAP1982_LOCUS6189</name>
</gene>
<evidence type="ECO:0000313" key="3">
    <source>
        <dbReference type="Proteomes" id="UP000606786"/>
    </source>
</evidence>
<reference evidence="2" key="1">
    <citation type="submission" date="2020-11" db="EMBL/GenBank/DDBJ databases">
        <authorList>
            <person name="Whitehead M."/>
        </authorList>
    </citation>
    <scope>NUCLEOTIDE SEQUENCE</scope>
    <source>
        <strain evidence="2">EGII</strain>
    </source>
</reference>
<proteinExistence type="predicted"/>
<sequence>MHDTQLRQKWKENLGLHPAVELPQFNCHLWLEQFEKSAVGVGGRLRSVAVPTLKIEFDKYSKLDEISRGSNARNEDIETGFESTFNRERYAKAARKIEELENEIENLKVINLNWKKHSIIVEESASKDAVTFARLIVSKRAFYGEEEKS</sequence>
<evidence type="ECO:0000313" key="2">
    <source>
        <dbReference type="EMBL" id="CAD6997551.1"/>
    </source>
</evidence>
<dbReference type="AlphaFoldDB" id="A0A811UFH5"/>
<evidence type="ECO:0000256" key="1">
    <source>
        <dbReference type="SAM" id="Coils"/>
    </source>
</evidence>
<keyword evidence="3" id="KW-1185">Reference proteome</keyword>
<protein>
    <submittedName>
        <fullName evidence="2">(Mediterranean fruit fly) hypothetical protein</fullName>
    </submittedName>
</protein>
<keyword evidence="1" id="KW-0175">Coiled coil</keyword>
<comment type="caution">
    <text evidence="2">The sequence shown here is derived from an EMBL/GenBank/DDBJ whole genome shotgun (WGS) entry which is preliminary data.</text>
</comment>